<sequence length="249" mass="27005">MAGHSKWSNIKHRKAAQDAKRGKIFTKLIRELVSATREGGPDADANPRLRAAIDKALSNNMKRDTIDNAIDRGAGNSDGDELETVVYEGYSAGGAAVMVEAMTDNRNRTVMEVRTAFNKCGGNLGTEGSVSFMFAKRGVISYGPEVSEETLMEVGIEAGGEDMHTYEDGSKEIYTAPEHFGLVKDALDKAGLEASYAQVTQVPDNKTELSNADAAKLLKLIDTLEELDDSQDVYTNASITDKQYDALQQ</sequence>
<accession>A0A2S2E5T6</accession>
<dbReference type="PANTHER" id="PTHR12532:SF6">
    <property type="entry name" value="TRANSCRIPTIONAL REGULATORY PROTEIN YEBC-RELATED"/>
    <property type="match status" value="1"/>
</dbReference>
<name>A0A2S2E5T6_9ALTE</name>
<evidence type="ECO:0000256" key="2">
    <source>
        <dbReference type="ARBA" id="ARBA00022490"/>
    </source>
</evidence>
<keyword evidence="4 6" id="KW-0238">DNA-binding</keyword>
<dbReference type="PANTHER" id="PTHR12532">
    <property type="entry name" value="TRANSLATIONAL ACTIVATOR OF CYTOCHROME C OXIDASE 1"/>
    <property type="match status" value="1"/>
</dbReference>
<dbReference type="AlphaFoldDB" id="A0A2S2E5T6"/>
<keyword evidence="9" id="KW-0808">Transferase</keyword>
<dbReference type="InterPro" id="IPR048300">
    <property type="entry name" value="TACO1_YebC-like_2nd/3rd_dom"/>
</dbReference>
<evidence type="ECO:0000256" key="3">
    <source>
        <dbReference type="ARBA" id="ARBA00023015"/>
    </source>
</evidence>
<gene>
    <name evidence="9" type="ORF">HMF8227_01857</name>
</gene>
<dbReference type="Gene3D" id="3.30.70.980">
    <property type="match status" value="2"/>
</dbReference>
<dbReference type="GO" id="GO:0003677">
    <property type="term" value="F:DNA binding"/>
    <property type="evidence" value="ECO:0007669"/>
    <property type="project" value="UniProtKB-UniRule"/>
</dbReference>
<keyword evidence="5 6" id="KW-0804">Transcription</keyword>
<dbReference type="SUPFAM" id="SSF75625">
    <property type="entry name" value="YebC-like"/>
    <property type="match status" value="1"/>
</dbReference>
<dbReference type="InterPro" id="IPR029072">
    <property type="entry name" value="YebC-like"/>
</dbReference>
<dbReference type="GO" id="GO:0016779">
    <property type="term" value="F:nucleotidyltransferase activity"/>
    <property type="evidence" value="ECO:0007669"/>
    <property type="project" value="UniProtKB-KW"/>
</dbReference>
<keyword evidence="9" id="KW-0548">Nucleotidyltransferase</keyword>
<dbReference type="NCBIfam" id="TIGR01033">
    <property type="entry name" value="YebC/PmpR family DNA-binding transcriptional regulator"/>
    <property type="match status" value="1"/>
</dbReference>
<evidence type="ECO:0000313" key="10">
    <source>
        <dbReference type="Proteomes" id="UP000245728"/>
    </source>
</evidence>
<dbReference type="NCBIfam" id="NF001030">
    <property type="entry name" value="PRK00110.1"/>
    <property type="match status" value="1"/>
</dbReference>
<dbReference type="InterPro" id="IPR026564">
    <property type="entry name" value="Transcrip_reg_TACO1-like_dom3"/>
</dbReference>
<dbReference type="GO" id="GO:0006355">
    <property type="term" value="P:regulation of DNA-templated transcription"/>
    <property type="evidence" value="ECO:0007669"/>
    <property type="project" value="UniProtKB-UniRule"/>
</dbReference>
<dbReference type="Pfam" id="PF20772">
    <property type="entry name" value="TACO1_YebC_N"/>
    <property type="match status" value="1"/>
</dbReference>
<dbReference type="Pfam" id="PF01709">
    <property type="entry name" value="Transcrip_reg"/>
    <property type="match status" value="1"/>
</dbReference>
<dbReference type="EMBL" id="CP029347">
    <property type="protein sequence ID" value="AWL12327.1"/>
    <property type="molecule type" value="Genomic_DNA"/>
</dbReference>
<dbReference type="HAMAP" id="MF_00693">
    <property type="entry name" value="Transcrip_reg_TACO1"/>
    <property type="match status" value="1"/>
</dbReference>
<organism evidence="9 10">
    <name type="scientific">Saliniradius amylolyticus</name>
    <dbReference type="NCBI Taxonomy" id="2183582"/>
    <lineage>
        <taxon>Bacteria</taxon>
        <taxon>Pseudomonadati</taxon>
        <taxon>Pseudomonadota</taxon>
        <taxon>Gammaproteobacteria</taxon>
        <taxon>Alteromonadales</taxon>
        <taxon>Alteromonadaceae</taxon>
        <taxon>Saliniradius</taxon>
    </lineage>
</organism>
<dbReference type="NCBIfam" id="NF009044">
    <property type="entry name" value="PRK12378.1"/>
    <property type="match status" value="1"/>
</dbReference>
<evidence type="ECO:0000259" key="8">
    <source>
        <dbReference type="Pfam" id="PF20772"/>
    </source>
</evidence>
<dbReference type="KEGG" id="salh:HMF8227_01857"/>
<keyword evidence="3 6" id="KW-0805">Transcription regulation</keyword>
<dbReference type="InterPro" id="IPR002876">
    <property type="entry name" value="Transcrip_reg_TACO1-like"/>
</dbReference>
<dbReference type="InterPro" id="IPR049083">
    <property type="entry name" value="TACO1_YebC_N"/>
</dbReference>
<reference evidence="9 10" key="1">
    <citation type="submission" date="2018-05" db="EMBL/GenBank/DDBJ databases">
        <title>Salinimonas sp. HMF8227 Genome sequencing and assembly.</title>
        <authorList>
            <person name="Kang H."/>
            <person name="Kang J."/>
            <person name="Cha I."/>
            <person name="Kim H."/>
            <person name="Joh K."/>
        </authorList>
    </citation>
    <scope>NUCLEOTIDE SEQUENCE [LARGE SCALE GENOMIC DNA]</scope>
    <source>
        <strain evidence="9 10">HMF8227</strain>
    </source>
</reference>
<comment type="subcellular location">
    <subcellularLocation>
        <location evidence="6">Cytoplasm</location>
    </subcellularLocation>
</comment>
<proteinExistence type="inferred from homology"/>
<comment type="similarity">
    <text evidence="1 6">Belongs to the TACO1 family.</text>
</comment>
<evidence type="ECO:0000256" key="6">
    <source>
        <dbReference type="HAMAP-Rule" id="MF_00693"/>
    </source>
</evidence>
<dbReference type="GO" id="GO:0005829">
    <property type="term" value="C:cytosol"/>
    <property type="evidence" value="ECO:0007669"/>
    <property type="project" value="TreeGrafter"/>
</dbReference>
<dbReference type="FunFam" id="3.30.70.980:FF:000002">
    <property type="entry name" value="Probable transcriptional regulatory protein YebC"/>
    <property type="match status" value="1"/>
</dbReference>
<feature type="domain" description="TACO1/YebC-like second and third" evidence="7">
    <location>
        <begin position="83"/>
        <end position="237"/>
    </location>
</feature>
<dbReference type="InterPro" id="IPR017856">
    <property type="entry name" value="Integrase-like_N"/>
</dbReference>
<evidence type="ECO:0000259" key="7">
    <source>
        <dbReference type="Pfam" id="PF01709"/>
    </source>
</evidence>
<evidence type="ECO:0000256" key="1">
    <source>
        <dbReference type="ARBA" id="ARBA00008724"/>
    </source>
</evidence>
<evidence type="ECO:0000313" key="9">
    <source>
        <dbReference type="EMBL" id="AWL12327.1"/>
    </source>
</evidence>
<keyword evidence="10" id="KW-1185">Reference proteome</keyword>
<dbReference type="Gene3D" id="1.10.10.200">
    <property type="match status" value="1"/>
</dbReference>
<dbReference type="RefSeq" id="WP_109339913.1">
    <property type="nucleotide sequence ID" value="NZ_CP029347.1"/>
</dbReference>
<dbReference type="FunFam" id="1.10.10.200:FF:000001">
    <property type="entry name" value="Probable transcriptional regulatory protein YebC"/>
    <property type="match status" value="1"/>
</dbReference>
<evidence type="ECO:0000256" key="4">
    <source>
        <dbReference type="ARBA" id="ARBA00023125"/>
    </source>
</evidence>
<keyword evidence="2 6" id="KW-0963">Cytoplasm</keyword>
<dbReference type="Proteomes" id="UP000245728">
    <property type="component" value="Chromosome"/>
</dbReference>
<dbReference type="OrthoDB" id="9781053at2"/>
<protein>
    <recommendedName>
        <fullName evidence="6">Probable transcriptional regulatory protein HMF8227_01857</fullName>
    </recommendedName>
</protein>
<evidence type="ECO:0000256" key="5">
    <source>
        <dbReference type="ARBA" id="ARBA00023163"/>
    </source>
</evidence>
<feature type="domain" description="TACO1/YebC-like N-terminal" evidence="8">
    <location>
        <begin position="5"/>
        <end position="76"/>
    </location>
</feature>